<dbReference type="OrthoDB" id="197007at2"/>
<dbReference type="Gene3D" id="3.10.560.10">
    <property type="entry name" value="Outer membrane lipoprotein wza domain like"/>
    <property type="match status" value="1"/>
</dbReference>
<dbReference type="InterPro" id="IPR049712">
    <property type="entry name" value="Poly_export"/>
</dbReference>
<dbReference type="Pfam" id="PF02563">
    <property type="entry name" value="Poly_export"/>
    <property type="match status" value="1"/>
</dbReference>
<dbReference type="PANTHER" id="PTHR33619">
    <property type="entry name" value="POLYSACCHARIDE EXPORT PROTEIN GFCE-RELATED"/>
    <property type="match status" value="1"/>
</dbReference>
<feature type="domain" description="Polysaccharide export protein N-terminal" evidence="3">
    <location>
        <begin position="33"/>
        <end position="106"/>
    </location>
</feature>
<proteinExistence type="predicted"/>
<dbReference type="GO" id="GO:0015159">
    <property type="term" value="F:polysaccharide transmembrane transporter activity"/>
    <property type="evidence" value="ECO:0007669"/>
    <property type="project" value="InterPro"/>
</dbReference>
<evidence type="ECO:0000259" key="3">
    <source>
        <dbReference type="Pfam" id="PF02563"/>
    </source>
</evidence>
<gene>
    <name evidence="5" type="ORF">JM93_00176</name>
</gene>
<dbReference type="Pfam" id="PF10531">
    <property type="entry name" value="SLBB"/>
    <property type="match status" value="1"/>
</dbReference>
<accession>A0A562TH17</accession>
<dbReference type="RefSeq" id="WP_145340168.1">
    <property type="nucleotide sequence ID" value="NZ_SMLY01000087.1"/>
</dbReference>
<feature type="chain" id="PRO_5021834690" evidence="2">
    <location>
        <begin position="23"/>
        <end position="185"/>
    </location>
</feature>
<keyword evidence="6" id="KW-1185">Reference proteome</keyword>
<dbReference type="AlphaFoldDB" id="A0A562TH17"/>
<name>A0A562TH17_9HYPH</name>
<dbReference type="InterPro" id="IPR019554">
    <property type="entry name" value="Soluble_ligand-bd"/>
</dbReference>
<evidence type="ECO:0000256" key="1">
    <source>
        <dbReference type="ARBA" id="ARBA00022729"/>
    </source>
</evidence>
<keyword evidence="1 2" id="KW-0732">Signal</keyword>
<sequence length="185" mass="20455">MFTRICLVLAVCLGLAACSGYQRPPTAFHETLTQPYRLDSSDRLRIIVFGQDDLSNTYVVDQAGYISFPLIGNVAARGKTQIELGNEIARKLRQGFLRDPDVSVEVDTYRPIFVMGEVQNAGQYSYVAGMTVQNAIATAGGFSARAQQADVDITRQINGEILNGRVPISDPIRPGDTIYVRERYF</sequence>
<dbReference type="Gene3D" id="3.30.1950.10">
    <property type="entry name" value="wza like domain"/>
    <property type="match status" value="1"/>
</dbReference>
<evidence type="ECO:0000259" key="4">
    <source>
        <dbReference type="Pfam" id="PF10531"/>
    </source>
</evidence>
<dbReference type="PANTHER" id="PTHR33619:SF3">
    <property type="entry name" value="POLYSACCHARIDE EXPORT PROTEIN GFCE-RELATED"/>
    <property type="match status" value="1"/>
</dbReference>
<protein>
    <submittedName>
        <fullName evidence="5">Polysaccharide export outer membrane protein</fullName>
    </submittedName>
</protein>
<comment type="caution">
    <text evidence="5">The sequence shown here is derived from an EMBL/GenBank/DDBJ whole genome shotgun (WGS) entry which is preliminary data.</text>
</comment>
<evidence type="ECO:0000256" key="2">
    <source>
        <dbReference type="SAM" id="SignalP"/>
    </source>
</evidence>
<feature type="signal peptide" evidence="2">
    <location>
        <begin position="1"/>
        <end position="22"/>
    </location>
</feature>
<evidence type="ECO:0000313" key="6">
    <source>
        <dbReference type="Proteomes" id="UP000320593"/>
    </source>
</evidence>
<dbReference type="Proteomes" id="UP000320593">
    <property type="component" value="Unassembled WGS sequence"/>
</dbReference>
<reference evidence="5 6" key="1">
    <citation type="submission" date="2019-07" db="EMBL/GenBank/DDBJ databases">
        <title>Genomic Encyclopedia of Archaeal and Bacterial Type Strains, Phase II (KMG-II): from individual species to whole genera.</title>
        <authorList>
            <person name="Goeker M."/>
        </authorList>
    </citation>
    <scope>NUCLEOTIDE SEQUENCE [LARGE SCALE GENOMIC DNA]</scope>
    <source>
        <strain evidence="5 6">ATCC BAA-252</strain>
    </source>
</reference>
<dbReference type="InterPro" id="IPR003715">
    <property type="entry name" value="Poly_export_N"/>
</dbReference>
<organism evidence="5 6">
    <name type="scientific">Roseibium hamelinense</name>
    <dbReference type="NCBI Taxonomy" id="150831"/>
    <lineage>
        <taxon>Bacteria</taxon>
        <taxon>Pseudomonadati</taxon>
        <taxon>Pseudomonadota</taxon>
        <taxon>Alphaproteobacteria</taxon>
        <taxon>Hyphomicrobiales</taxon>
        <taxon>Stappiaceae</taxon>
        <taxon>Roseibium</taxon>
    </lineage>
</organism>
<feature type="domain" description="Soluble ligand binding" evidence="4">
    <location>
        <begin position="112"/>
        <end position="159"/>
    </location>
</feature>
<dbReference type="EMBL" id="VLLF01000001">
    <property type="protein sequence ID" value="TWI92633.1"/>
    <property type="molecule type" value="Genomic_DNA"/>
</dbReference>
<dbReference type="PROSITE" id="PS51257">
    <property type="entry name" value="PROKAR_LIPOPROTEIN"/>
    <property type="match status" value="1"/>
</dbReference>
<evidence type="ECO:0000313" key="5">
    <source>
        <dbReference type="EMBL" id="TWI92633.1"/>
    </source>
</evidence>